<dbReference type="InterPro" id="IPR029021">
    <property type="entry name" value="Prot-tyrosine_phosphatase-like"/>
</dbReference>
<reference evidence="7 8" key="1">
    <citation type="submission" date="2024-10" db="EMBL/GenBank/DDBJ databases">
        <authorList>
            <person name="Kim D."/>
        </authorList>
    </citation>
    <scope>NUCLEOTIDE SEQUENCE [LARGE SCALE GENOMIC DNA]</scope>
    <source>
        <strain evidence="7">Taebaek</strain>
    </source>
</reference>
<comment type="caution">
    <text evidence="7">The sequence shown here is derived from an EMBL/GenBank/DDBJ whole genome shotgun (WGS) entry which is preliminary data.</text>
</comment>
<dbReference type="SMART" id="SM00195">
    <property type="entry name" value="DSPc"/>
    <property type="match status" value="1"/>
</dbReference>
<evidence type="ECO:0008006" key="9">
    <source>
        <dbReference type="Google" id="ProtNLM"/>
    </source>
</evidence>
<evidence type="ECO:0000256" key="4">
    <source>
        <dbReference type="SAM" id="MobiDB-lite"/>
    </source>
</evidence>
<organism evidence="7 8">
    <name type="scientific">Heterodera schachtii</name>
    <name type="common">Sugarbeet cyst nematode worm</name>
    <name type="synonym">Tylenchus schachtii</name>
    <dbReference type="NCBI Taxonomy" id="97005"/>
    <lineage>
        <taxon>Eukaryota</taxon>
        <taxon>Metazoa</taxon>
        <taxon>Ecdysozoa</taxon>
        <taxon>Nematoda</taxon>
        <taxon>Chromadorea</taxon>
        <taxon>Rhabditida</taxon>
        <taxon>Tylenchina</taxon>
        <taxon>Tylenchomorpha</taxon>
        <taxon>Tylenchoidea</taxon>
        <taxon>Heteroderidae</taxon>
        <taxon>Heteroderinae</taxon>
        <taxon>Heterodera</taxon>
    </lineage>
</organism>
<accession>A0ABD2II89</accession>
<feature type="region of interest" description="Disordered" evidence="4">
    <location>
        <begin position="305"/>
        <end position="325"/>
    </location>
</feature>
<dbReference type="Gene3D" id="3.90.190.10">
    <property type="entry name" value="Protein tyrosine phosphatase superfamily"/>
    <property type="match status" value="1"/>
</dbReference>
<evidence type="ECO:0000313" key="8">
    <source>
        <dbReference type="Proteomes" id="UP001620645"/>
    </source>
</evidence>
<dbReference type="InterPro" id="IPR052103">
    <property type="entry name" value="Dual_spec_Phospatases"/>
</dbReference>
<dbReference type="InterPro" id="IPR000387">
    <property type="entry name" value="Tyr_Pase_dom"/>
</dbReference>
<dbReference type="PROSITE" id="PS50054">
    <property type="entry name" value="TYR_PHOSPHATASE_DUAL"/>
    <property type="match status" value="1"/>
</dbReference>
<gene>
    <name evidence="7" type="ORF">niasHS_014149</name>
</gene>
<dbReference type="Proteomes" id="UP001620645">
    <property type="component" value="Unassembled WGS sequence"/>
</dbReference>
<evidence type="ECO:0000256" key="3">
    <source>
        <dbReference type="ARBA" id="ARBA00022912"/>
    </source>
</evidence>
<protein>
    <recommendedName>
        <fullName evidence="9">Protein-tyrosine-phosphatase</fullName>
    </recommendedName>
</protein>
<dbReference type="SUPFAM" id="SSF52799">
    <property type="entry name" value="(Phosphotyrosine protein) phosphatases II"/>
    <property type="match status" value="1"/>
</dbReference>
<feature type="domain" description="Tyrosine specific protein phosphatases" evidence="6">
    <location>
        <begin position="70"/>
        <end position="128"/>
    </location>
</feature>
<evidence type="ECO:0000313" key="7">
    <source>
        <dbReference type="EMBL" id="KAL3079867.1"/>
    </source>
</evidence>
<keyword evidence="8" id="KW-1185">Reference proteome</keyword>
<dbReference type="Pfam" id="PF00782">
    <property type="entry name" value="DSPc"/>
    <property type="match status" value="1"/>
</dbReference>
<proteinExistence type="inferred from homology"/>
<feature type="domain" description="Tyrosine-protein phosphatase" evidence="5">
    <location>
        <begin position="9"/>
        <end position="149"/>
    </location>
</feature>
<feature type="compositionally biased region" description="Polar residues" evidence="4">
    <location>
        <begin position="313"/>
        <end position="322"/>
    </location>
</feature>
<comment type="similarity">
    <text evidence="1">Belongs to the protein-tyrosine phosphatase family. Non-receptor class dual specificity subfamily.</text>
</comment>
<feature type="region of interest" description="Disordered" evidence="4">
    <location>
        <begin position="194"/>
        <end position="270"/>
    </location>
</feature>
<evidence type="ECO:0000256" key="1">
    <source>
        <dbReference type="ARBA" id="ARBA00008601"/>
    </source>
</evidence>
<dbReference type="PROSITE" id="PS50056">
    <property type="entry name" value="TYR_PHOSPHATASE_2"/>
    <property type="match status" value="1"/>
</dbReference>
<dbReference type="PANTHER" id="PTHR45961:SF6">
    <property type="entry name" value="IP21249P"/>
    <property type="match status" value="1"/>
</dbReference>
<keyword evidence="3" id="KW-0904">Protein phosphatase</keyword>
<dbReference type="PROSITE" id="PS00383">
    <property type="entry name" value="TYR_PHOSPHATASE_1"/>
    <property type="match status" value="1"/>
</dbReference>
<dbReference type="InterPro" id="IPR020422">
    <property type="entry name" value="TYR_PHOSPHATASE_DUAL_dom"/>
</dbReference>
<dbReference type="InterPro" id="IPR016130">
    <property type="entry name" value="Tyr_Pase_AS"/>
</dbReference>
<feature type="compositionally biased region" description="Low complexity" evidence="4">
    <location>
        <begin position="205"/>
        <end position="216"/>
    </location>
</feature>
<evidence type="ECO:0000259" key="6">
    <source>
        <dbReference type="PROSITE" id="PS50056"/>
    </source>
</evidence>
<name>A0ABD2II89_HETSC</name>
<dbReference type="PRINTS" id="PR01908">
    <property type="entry name" value="ADSPHPHTASE"/>
</dbReference>
<dbReference type="PANTHER" id="PTHR45961">
    <property type="entry name" value="IP21249P"/>
    <property type="match status" value="1"/>
</dbReference>
<keyword evidence="2" id="KW-0378">Hydrolase</keyword>
<dbReference type="EMBL" id="JBICCN010000300">
    <property type="protein sequence ID" value="KAL3079867.1"/>
    <property type="molecule type" value="Genomic_DNA"/>
</dbReference>
<evidence type="ECO:0000259" key="5">
    <source>
        <dbReference type="PROSITE" id="PS50054"/>
    </source>
</evidence>
<dbReference type="CDD" id="cd14514">
    <property type="entry name" value="DUSP14-like"/>
    <property type="match status" value="1"/>
</dbReference>
<dbReference type="InterPro" id="IPR000340">
    <property type="entry name" value="Dual-sp_phosphatase_cat-dom"/>
</dbReference>
<dbReference type="GO" id="GO:0004721">
    <property type="term" value="F:phosphoprotein phosphatase activity"/>
    <property type="evidence" value="ECO:0007669"/>
    <property type="project" value="UniProtKB-KW"/>
</dbReference>
<sequence length="350" mass="38275">MSRVGLFGQISEINDHLFLSGAGVLRPEKLKQKGITCVVNATVEEPTANLPGIDSVRIRIEDSPFARLDHYFDQTADKIKSVKERGGNTLVHCVAGVSRSATLCIAYLMKHERMSLRQAYHYVKSARPIIRPNLGFWQQLVEYERKLRGHNTVTMVPAEGSALPFPDVYSSDLRGHILSNPGPPQHDPQIVALQRRQREREQQRETNAANARATATLIPVQLVGGGGSRQMGGQQQHQQDNHHHHARNGTEALRHRHSASALPSRPMFQPLSSHFHTAQQNGTSGGTGSASSVPLPWRMSSLLLSPAPHRRSTTSAGGSTKLNGGGTRADSAFGMFGVPAFQKSSLFPAF</sequence>
<dbReference type="AlphaFoldDB" id="A0ABD2II89"/>
<evidence type="ECO:0000256" key="2">
    <source>
        <dbReference type="ARBA" id="ARBA00022801"/>
    </source>
</evidence>